<evidence type="ECO:0000313" key="2">
    <source>
        <dbReference type="Proteomes" id="UP001567537"/>
    </source>
</evidence>
<dbReference type="RefSeq" id="WP_371235387.1">
    <property type="nucleotide sequence ID" value="NZ_JAHWZY010000001.1"/>
</dbReference>
<dbReference type="EMBL" id="JAHWZY010000001">
    <property type="protein sequence ID" value="MEZ3177254.1"/>
    <property type="molecule type" value="Genomic_DNA"/>
</dbReference>
<comment type="caution">
    <text evidence="1">The sequence shown here is derived from an EMBL/GenBank/DDBJ whole genome shotgun (WGS) entry which is preliminary data.</text>
</comment>
<name>A0ABV4IRG8_9ACTN</name>
<organism evidence="1 2">
    <name type="scientific">Streptomyces pimonensis</name>
    <dbReference type="NCBI Taxonomy" id="2860288"/>
    <lineage>
        <taxon>Bacteria</taxon>
        <taxon>Bacillati</taxon>
        <taxon>Actinomycetota</taxon>
        <taxon>Actinomycetes</taxon>
        <taxon>Kitasatosporales</taxon>
        <taxon>Streptomycetaceae</taxon>
        <taxon>Streptomyces</taxon>
    </lineage>
</organism>
<evidence type="ECO:0000313" key="1">
    <source>
        <dbReference type="EMBL" id="MEZ3177254.1"/>
    </source>
</evidence>
<accession>A0ABV4IRG8</accession>
<reference evidence="1 2" key="1">
    <citation type="journal article" date="2021" name="Res Sq">
        <title>Streptomyces Pimoensis sp. nov., Isolated From the Taklimakan Desert in Xinjiang, China.</title>
        <authorList>
            <person name="Zhang P."/>
            <person name="Luo X."/>
            <person name="Luo X."/>
            <person name="Liu Z."/>
            <person name="Xia Z."/>
            <person name="Wan C."/>
            <person name="zhang L."/>
        </authorList>
    </citation>
    <scope>NUCLEOTIDE SEQUENCE [LARGE SCALE GENOMIC DNA]</scope>
    <source>
        <strain evidence="1 2">TRM75549</strain>
    </source>
</reference>
<sequence>MTPPDGSALRAAGDTVVRDRTTAGLSRLLPVGTACGTTPVLLGPRPAAPLTARRLPEILTAVNKG</sequence>
<gene>
    <name evidence="1" type="ORF">KYY02_00570</name>
</gene>
<keyword evidence="2" id="KW-1185">Reference proteome</keyword>
<dbReference type="Proteomes" id="UP001567537">
    <property type="component" value="Unassembled WGS sequence"/>
</dbReference>
<protein>
    <submittedName>
        <fullName evidence="1">Uncharacterized protein</fullName>
    </submittedName>
</protein>
<proteinExistence type="predicted"/>